<dbReference type="InterPro" id="IPR027417">
    <property type="entry name" value="P-loop_NTPase"/>
</dbReference>
<dbReference type="NCBIfam" id="TIGR00041">
    <property type="entry name" value="DTMP_kinase"/>
    <property type="match status" value="1"/>
</dbReference>
<dbReference type="CDD" id="cd01672">
    <property type="entry name" value="TMPK"/>
    <property type="match status" value="1"/>
</dbReference>
<dbReference type="GO" id="GO:0004798">
    <property type="term" value="F:dTMP kinase activity"/>
    <property type="evidence" value="ECO:0007669"/>
    <property type="project" value="UniProtKB-UniRule"/>
</dbReference>
<comment type="similarity">
    <text evidence="1 12">Belongs to the thymidylate kinase family.</text>
</comment>
<dbReference type="HAMAP" id="MF_00165">
    <property type="entry name" value="Thymidylate_kinase"/>
    <property type="match status" value="1"/>
</dbReference>
<dbReference type="AlphaFoldDB" id="A0A1G5SFR4"/>
<evidence type="ECO:0000256" key="3">
    <source>
        <dbReference type="ARBA" id="ARBA00017144"/>
    </source>
</evidence>
<keyword evidence="6 12" id="KW-0547">Nucleotide-binding</keyword>
<evidence type="ECO:0000256" key="2">
    <source>
        <dbReference type="ARBA" id="ARBA00012980"/>
    </source>
</evidence>
<evidence type="ECO:0000313" key="14">
    <source>
        <dbReference type="EMBL" id="SCZ85968.1"/>
    </source>
</evidence>
<evidence type="ECO:0000256" key="4">
    <source>
        <dbReference type="ARBA" id="ARBA00022679"/>
    </source>
</evidence>
<evidence type="ECO:0000313" key="15">
    <source>
        <dbReference type="Proteomes" id="UP000198729"/>
    </source>
</evidence>
<sequence>MPILLESSMVQPGKFITFEGIDGAGKSTHLAWLTKFLQNRGLTVVVTREPGGTVLGERLRELLLDQRQTMHAETETLLMFAARREHLDKVILPALARGDWVVSDRYMDASFAYQGAGRGVPLRKLALLEEWVQGIFSPDLTLYFDLPAEIGKARVQSIKTADRFEVESDQFFEHVRRGYLQRAQQFQQRISVIDASLPIEQVKQNLMELIEAFYRQHGGQ</sequence>
<evidence type="ECO:0000259" key="13">
    <source>
        <dbReference type="Pfam" id="PF02223"/>
    </source>
</evidence>
<dbReference type="STRING" id="51642.NSMM_470037"/>
<feature type="binding site" evidence="12">
    <location>
        <begin position="20"/>
        <end position="27"/>
    </location>
    <ligand>
        <name>ATP</name>
        <dbReference type="ChEBI" id="CHEBI:30616"/>
    </ligand>
</feature>
<organism evidence="14 15">
    <name type="scientific">Nitrosomonas mobilis</name>
    <dbReference type="NCBI Taxonomy" id="51642"/>
    <lineage>
        <taxon>Bacteria</taxon>
        <taxon>Pseudomonadati</taxon>
        <taxon>Pseudomonadota</taxon>
        <taxon>Betaproteobacteria</taxon>
        <taxon>Nitrosomonadales</taxon>
        <taxon>Nitrosomonadaceae</taxon>
        <taxon>Nitrosomonas</taxon>
    </lineage>
</organism>
<comment type="function">
    <text evidence="11 12">Phosphorylation of dTMP to form dTDP in both de novo and salvage pathways of dTTP synthesis.</text>
</comment>
<keyword evidence="4 12" id="KW-0808">Transferase</keyword>
<evidence type="ECO:0000256" key="5">
    <source>
        <dbReference type="ARBA" id="ARBA00022727"/>
    </source>
</evidence>
<gene>
    <name evidence="12 14" type="primary">tmk</name>
    <name evidence="14" type="ORF">NSMM_470037</name>
</gene>
<evidence type="ECO:0000256" key="7">
    <source>
        <dbReference type="ARBA" id="ARBA00022777"/>
    </source>
</evidence>
<evidence type="ECO:0000256" key="6">
    <source>
        <dbReference type="ARBA" id="ARBA00022741"/>
    </source>
</evidence>
<dbReference type="FunFam" id="3.40.50.300:FF:000225">
    <property type="entry name" value="Thymidylate kinase"/>
    <property type="match status" value="1"/>
</dbReference>
<evidence type="ECO:0000256" key="1">
    <source>
        <dbReference type="ARBA" id="ARBA00009776"/>
    </source>
</evidence>
<keyword evidence="15" id="KW-1185">Reference proteome</keyword>
<dbReference type="RefSeq" id="WP_245654752.1">
    <property type="nucleotide sequence ID" value="NZ_FMWO01000055.1"/>
</dbReference>
<dbReference type="GO" id="GO:0006233">
    <property type="term" value="P:dTDP biosynthetic process"/>
    <property type="evidence" value="ECO:0007669"/>
    <property type="project" value="InterPro"/>
</dbReference>
<dbReference type="GO" id="GO:0006235">
    <property type="term" value="P:dTTP biosynthetic process"/>
    <property type="evidence" value="ECO:0007669"/>
    <property type="project" value="UniProtKB-UniRule"/>
</dbReference>
<feature type="domain" description="Thymidylate kinase-like" evidence="13">
    <location>
        <begin position="18"/>
        <end position="205"/>
    </location>
</feature>
<dbReference type="SUPFAM" id="SSF52540">
    <property type="entry name" value="P-loop containing nucleoside triphosphate hydrolases"/>
    <property type="match status" value="1"/>
</dbReference>
<dbReference type="PANTHER" id="PTHR10344:SF4">
    <property type="entry name" value="UMP-CMP KINASE 2, MITOCHONDRIAL"/>
    <property type="match status" value="1"/>
</dbReference>
<comment type="catalytic activity">
    <reaction evidence="10 12">
        <text>dTMP + ATP = dTDP + ADP</text>
        <dbReference type="Rhea" id="RHEA:13517"/>
        <dbReference type="ChEBI" id="CHEBI:30616"/>
        <dbReference type="ChEBI" id="CHEBI:58369"/>
        <dbReference type="ChEBI" id="CHEBI:63528"/>
        <dbReference type="ChEBI" id="CHEBI:456216"/>
        <dbReference type="EC" id="2.7.4.9"/>
    </reaction>
</comment>
<evidence type="ECO:0000256" key="9">
    <source>
        <dbReference type="ARBA" id="ARBA00029962"/>
    </source>
</evidence>
<dbReference type="Gene3D" id="3.40.50.300">
    <property type="entry name" value="P-loop containing nucleotide triphosphate hydrolases"/>
    <property type="match status" value="1"/>
</dbReference>
<keyword evidence="5 12" id="KW-0545">Nucleotide biosynthesis</keyword>
<dbReference type="InterPro" id="IPR039430">
    <property type="entry name" value="Thymidylate_kin-like_dom"/>
</dbReference>
<protein>
    <recommendedName>
        <fullName evidence="3 12">Thymidylate kinase</fullName>
        <ecNumber evidence="2 12">2.7.4.9</ecNumber>
    </recommendedName>
    <alternativeName>
        <fullName evidence="9 12">dTMP kinase</fullName>
    </alternativeName>
</protein>
<dbReference type="GO" id="GO:0005829">
    <property type="term" value="C:cytosol"/>
    <property type="evidence" value="ECO:0007669"/>
    <property type="project" value="TreeGrafter"/>
</dbReference>
<dbReference type="Pfam" id="PF02223">
    <property type="entry name" value="Thymidylate_kin"/>
    <property type="match status" value="1"/>
</dbReference>
<evidence type="ECO:0000256" key="10">
    <source>
        <dbReference type="ARBA" id="ARBA00048743"/>
    </source>
</evidence>
<dbReference type="GO" id="GO:0006227">
    <property type="term" value="P:dUDP biosynthetic process"/>
    <property type="evidence" value="ECO:0007669"/>
    <property type="project" value="TreeGrafter"/>
</dbReference>
<dbReference type="EC" id="2.7.4.9" evidence="2 12"/>
<proteinExistence type="inferred from homology"/>
<evidence type="ECO:0000256" key="8">
    <source>
        <dbReference type="ARBA" id="ARBA00022840"/>
    </source>
</evidence>
<evidence type="ECO:0000256" key="12">
    <source>
        <dbReference type="HAMAP-Rule" id="MF_00165"/>
    </source>
</evidence>
<dbReference type="GO" id="GO:0005524">
    <property type="term" value="F:ATP binding"/>
    <property type="evidence" value="ECO:0007669"/>
    <property type="project" value="UniProtKB-UniRule"/>
</dbReference>
<dbReference type="Proteomes" id="UP000198729">
    <property type="component" value="Unassembled WGS sequence"/>
</dbReference>
<accession>A0A1G5SFR4</accession>
<dbReference type="EMBL" id="FMWO01000055">
    <property type="protein sequence ID" value="SCZ85968.1"/>
    <property type="molecule type" value="Genomic_DNA"/>
</dbReference>
<evidence type="ECO:0000256" key="11">
    <source>
        <dbReference type="ARBA" id="ARBA00057735"/>
    </source>
</evidence>
<keyword evidence="7 12" id="KW-0418">Kinase</keyword>
<keyword evidence="8 12" id="KW-0067">ATP-binding</keyword>
<dbReference type="InterPro" id="IPR018094">
    <property type="entry name" value="Thymidylate_kinase"/>
</dbReference>
<name>A0A1G5SFR4_9PROT</name>
<dbReference type="PANTHER" id="PTHR10344">
    <property type="entry name" value="THYMIDYLATE KINASE"/>
    <property type="match status" value="1"/>
</dbReference>
<reference evidence="14 15" key="1">
    <citation type="submission" date="2016-10" db="EMBL/GenBank/DDBJ databases">
        <authorList>
            <person name="de Groot N.N."/>
        </authorList>
    </citation>
    <scope>NUCLEOTIDE SEQUENCE [LARGE SCALE GENOMIC DNA]</scope>
    <source>
        <strain evidence="14">1</strain>
    </source>
</reference>